<dbReference type="Proteomes" id="UP000001072">
    <property type="component" value="Unassembled WGS sequence"/>
</dbReference>
<keyword evidence="3" id="KW-1185">Reference proteome</keyword>
<dbReference type="EMBL" id="GL883093">
    <property type="protein sequence ID" value="EGG11266.1"/>
    <property type="molecule type" value="Genomic_DNA"/>
</dbReference>
<evidence type="ECO:0000256" key="1">
    <source>
        <dbReference type="SAM" id="MobiDB-lite"/>
    </source>
</evidence>
<proteinExistence type="predicted"/>
<dbReference type="GeneID" id="18921729"/>
<dbReference type="VEuPathDB" id="FungiDB:MELLADRAFT_102617"/>
<dbReference type="InParanoid" id="F4R8U6"/>
<sequence length="610" mass="68943">MSHGKQPVFLCLCSKCIKETHPVNGVNQPGLLIPRNTCQIHRAADQRATILADLQSQARPMVTNDEVHEEDQLMEVNNRDDEHQDQVFQEPITNLMADDRMDIHATSSSSRRTSQSLEGEPTGPAKNIFDTTKFLEHNLIGEIPVVTHTCLVASLMAVFDHSSLVTASWLLRAQRDGIATSAEHRAHAIAARDAETAAERKAIFESSGVRYSVMVELDYWKVMDYHVIDSMHNILLGLLSWHLTRFWAMSEEVENEPPPSPMTTNQIRNLVATSTAKIRNHERYQHEPPKVQGGVPLAEAQLPSDTSSGDDSFDPLAQMFYGWDGSYKHPLRHTVTFDSKILRIVNSRIKRIHSPSSLQRILPTLGQKGELEITFLESFCRAGNLSALLNDERKIPESLRPLLQQLKNIFDPVDFEPQSTNQSKSQPLEEAISHQLLKRLNSFRAEGCIWLPSDEWANLSKELAAEFAPVSTHAIFETGIWHDGLLYTTVDQNPDNSVIHVVSRSNGATLFGRIVSIFRHERFPTRNRPSVSDTWLMVEYFVPVPDDKPNPFAKVNMPDMQVHLRLTLTSTPRLTHISELIAQCAWIVYEPKEIHFLLGMESIAMVSIDR</sequence>
<name>F4R8U6_MELLP</name>
<organism evidence="3">
    <name type="scientific">Melampsora larici-populina (strain 98AG31 / pathotype 3-4-7)</name>
    <name type="common">Poplar leaf rust fungus</name>
    <dbReference type="NCBI Taxonomy" id="747676"/>
    <lineage>
        <taxon>Eukaryota</taxon>
        <taxon>Fungi</taxon>
        <taxon>Dikarya</taxon>
        <taxon>Basidiomycota</taxon>
        <taxon>Pucciniomycotina</taxon>
        <taxon>Pucciniomycetes</taxon>
        <taxon>Pucciniales</taxon>
        <taxon>Melampsoraceae</taxon>
        <taxon>Melampsora</taxon>
    </lineage>
</organism>
<reference evidence="3" key="1">
    <citation type="journal article" date="2011" name="Proc. Natl. Acad. Sci. U.S.A.">
        <title>Obligate biotrophy features unraveled by the genomic analysis of rust fungi.</title>
        <authorList>
            <person name="Duplessis S."/>
            <person name="Cuomo C.A."/>
            <person name="Lin Y.-C."/>
            <person name="Aerts A."/>
            <person name="Tisserant E."/>
            <person name="Veneault-Fourrey C."/>
            <person name="Joly D.L."/>
            <person name="Hacquard S."/>
            <person name="Amselem J."/>
            <person name="Cantarel B.L."/>
            <person name="Chiu R."/>
            <person name="Coutinho P.M."/>
            <person name="Feau N."/>
            <person name="Field M."/>
            <person name="Frey P."/>
            <person name="Gelhaye E."/>
            <person name="Goldberg J."/>
            <person name="Grabherr M.G."/>
            <person name="Kodira C.D."/>
            <person name="Kohler A."/>
            <person name="Kuees U."/>
            <person name="Lindquist E.A."/>
            <person name="Lucas S.M."/>
            <person name="Mago R."/>
            <person name="Mauceli E."/>
            <person name="Morin E."/>
            <person name="Murat C."/>
            <person name="Pangilinan J.L."/>
            <person name="Park R."/>
            <person name="Pearson M."/>
            <person name="Quesneville H."/>
            <person name="Rouhier N."/>
            <person name="Sakthikumar S."/>
            <person name="Salamov A.A."/>
            <person name="Schmutz J."/>
            <person name="Selles B."/>
            <person name="Shapiro H."/>
            <person name="Tanguay P."/>
            <person name="Tuskan G.A."/>
            <person name="Henrissat B."/>
            <person name="Van de Peer Y."/>
            <person name="Rouze P."/>
            <person name="Ellis J.G."/>
            <person name="Dodds P.N."/>
            <person name="Schein J.E."/>
            <person name="Zhong S."/>
            <person name="Hamelin R.C."/>
            <person name="Grigoriev I.V."/>
            <person name="Szabo L.J."/>
            <person name="Martin F."/>
        </authorList>
    </citation>
    <scope>NUCLEOTIDE SEQUENCE [LARGE SCALE GENOMIC DNA]</scope>
    <source>
        <strain evidence="3">98AG31 / pathotype 3-4-7</strain>
    </source>
</reference>
<dbReference type="KEGG" id="mlr:MELLADRAFT_102617"/>
<evidence type="ECO:0000313" key="2">
    <source>
        <dbReference type="EMBL" id="EGG11266.1"/>
    </source>
</evidence>
<gene>
    <name evidence="2" type="ORF">MELLADRAFT_102617</name>
</gene>
<dbReference type="HOGENOM" id="CLU_447638_0_0_1"/>
<feature type="region of interest" description="Disordered" evidence="1">
    <location>
        <begin position="105"/>
        <end position="125"/>
    </location>
</feature>
<accession>F4R8U6</accession>
<dbReference type="AlphaFoldDB" id="F4R8U6"/>
<dbReference type="RefSeq" id="XP_007405868.1">
    <property type="nucleotide sequence ID" value="XM_007405806.1"/>
</dbReference>
<protein>
    <submittedName>
        <fullName evidence="2">Uncharacterized protein</fullName>
    </submittedName>
</protein>
<feature type="compositionally biased region" description="Low complexity" evidence="1">
    <location>
        <begin position="106"/>
        <end position="116"/>
    </location>
</feature>
<dbReference type="OrthoDB" id="3269001at2759"/>
<evidence type="ECO:0000313" key="3">
    <source>
        <dbReference type="Proteomes" id="UP000001072"/>
    </source>
</evidence>